<dbReference type="AlphaFoldDB" id="A0A1B2JC13"/>
<feature type="transmembrane region" description="Helical" evidence="6">
    <location>
        <begin position="5"/>
        <end position="28"/>
    </location>
</feature>
<proteinExistence type="inferred from homology"/>
<organism evidence="7 8">
    <name type="scientific">Komagataella pastoris</name>
    <name type="common">Yeast</name>
    <name type="synonym">Pichia pastoris</name>
    <dbReference type="NCBI Taxonomy" id="4922"/>
    <lineage>
        <taxon>Eukaryota</taxon>
        <taxon>Fungi</taxon>
        <taxon>Dikarya</taxon>
        <taxon>Ascomycota</taxon>
        <taxon>Saccharomycotina</taxon>
        <taxon>Pichiomycetes</taxon>
        <taxon>Pichiales</taxon>
        <taxon>Pichiaceae</taxon>
        <taxon>Komagataella</taxon>
    </lineage>
</organism>
<accession>A0A1B2JC13</accession>
<dbReference type="GO" id="GO:0000139">
    <property type="term" value="C:Golgi membrane"/>
    <property type="evidence" value="ECO:0007669"/>
    <property type="project" value="TreeGrafter"/>
</dbReference>
<dbReference type="PANTHER" id="PTHR13144">
    <property type="entry name" value="TEX261 PROTEIN"/>
    <property type="match status" value="1"/>
</dbReference>
<keyword evidence="4 6" id="KW-1133">Transmembrane helix</keyword>
<keyword evidence="5 6" id="KW-0472">Membrane</keyword>
<comment type="subcellular location">
    <subcellularLocation>
        <location evidence="1">Membrane</location>
        <topology evidence="1">Multi-pass membrane protein</topology>
    </subcellularLocation>
</comment>
<evidence type="ECO:0000256" key="5">
    <source>
        <dbReference type="ARBA" id="ARBA00023136"/>
    </source>
</evidence>
<dbReference type="EMBL" id="CP014585">
    <property type="protein sequence ID" value="ANZ75573.1"/>
    <property type="molecule type" value="Genomic_DNA"/>
</dbReference>
<dbReference type="GO" id="GO:0030134">
    <property type="term" value="C:COPII-coated ER to Golgi transport vesicle"/>
    <property type="evidence" value="ECO:0007669"/>
    <property type="project" value="TreeGrafter"/>
</dbReference>
<feature type="transmembrane region" description="Helical" evidence="6">
    <location>
        <begin position="48"/>
        <end position="79"/>
    </location>
</feature>
<keyword evidence="8" id="KW-1185">Reference proteome</keyword>
<evidence type="ECO:0000313" key="7">
    <source>
        <dbReference type="EMBL" id="ANZ75573.1"/>
    </source>
</evidence>
<protein>
    <submittedName>
        <fullName evidence="7">BA75_03071T0</fullName>
    </submittedName>
</protein>
<evidence type="ECO:0000256" key="3">
    <source>
        <dbReference type="ARBA" id="ARBA00022692"/>
    </source>
</evidence>
<evidence type="ECO:0000256" key="6">
    <source>
        <dbReference type="SAM" id="Phobius"/>
    </source>
</evidence>
<dbReference type="Proteomes" id="UP000094565">
    <property type="component" value="Chromosome 2"/>
</dbReference>
<feature type="transmembrane region" description="Helical" evidence="6">
    <location>
        <begin position="91"/>
        <end position="111"/>
    </location>
</feature>
<dbReference type="OrthoDB" id="28257at2759"/>
<evidence type="ECO:0000313" key="8">
    <source>
        <dbReference type="Proteomes" id="UP000094565"/>
    </source>
</evidence>
<comment type="similarity">
    <text evidence="2">Belongs to the SVP26 family.</text>
</comment>
<sequence>MILQLLSYVGIVAGFVSITLAIASGLYYLSELVEEYTEFTRRLIGRLIIAIVGIFLLLLFLDGFPIKLSIFSLLTYYIYYKNLKTFPFIDLTGPVFVSSCILAVLNHYLWFQHFSNPYIPTIEERISPNYIPPHIPTFAEIASFFGICIWLVPFTLFISLSASENTLPSTLNDINRFDKKNDDTTRQRGVGLVKLVIGFAYETVYNFGRLLGYEWDPNQGRII</sequence>
<dbReference type="InterPro" id="IPR007277">
    <property type="entry name" value="Svp26/Tex261"/>
</dbReference>
<dbReference type="Pfam" id="PF04148">
    <property type="entry name" value="Erv26"/>
    <property type="match status" value="1"/>
</dbReference>
<keyword evidence="3 6" id="KW-0812">Transmembrane</keyword>
<evidence type="ECO:0000256" key="4">
    <source>
        <dbReference type="ARBA" id="ARBA00022989"/>
    </source>
</evidence>
<dbReference type="PANTHER" id="PTHR13144:SF0">
    <property type="entry name" value="PROTEIN TEX261"/>
    <property type="match status" value="1"/>
</dbReference>
<dbReference type="GO" id="GO:0097020">
    <property type="term" value="F:COPII receptor activity"/>
    <property type="evidence" value="ECO:0007669"/>
    <property type="project" value="InterPro"/>
</dbReference>
<reference evidence="7 8" key="1">
    <citation type="submission" date="2016-02" db="EMBL/GenBank/DDBJ databases">
        <title>Comparative genomic and transcriptomic foundation for Pichia pastoris.</title>
        <authorList>
            <person name="Love K.R."/>
            <person name="Shah K.A."/>
            <person name="Whittaker C.A."/>
            <person name="Wu J."/>
            <person name="Bartlett M.C."/>
            <person name="Ma D."/>
            <person name="Leeson R.L."/>
            <person name="Priest M."/>
            <person name="Young S.K."/>
            <person name="Love J.C."/>
        </authorList>
    </citation>
    <scope>NUCLEOTIDE SEQUENCE [LARGE SCALE GENOMIC DNA]</scope>
    <source>
        <strain evidence="7 8">ATCC 28485</strain>
    </source>
</reference>
<evidence type="ECO:0000256" key="1">
    <source>
        <dbReference type="ARBA" id="ARBA00004141"/>
    </source>
</evidence>
<dbReference type="GO" id="GO:0005789">
    <property type="term" value="C:endoplasmic reticulum membrane"/>
    <property type="evidence" value="ECO:0007669"/>
    <property type="project" value="TreeGrafter"/>
</dbReference>
<feature type="transmembrane region" description="Helical" evidence="6">
    <location>
        <begin position="141"/>
        <end position="160"/>
    </location>
</feature>
<name>A0A1B2JC13_PICPA</name>
<evidence type="ECO:0000256" key="2">
    <source>
        <dbReference type="ARBA" id="ARBA00008096"/>
    </source>
</evidence>
<dbReference type="GO" id="GO:0006888">
    <property type="term" value="P:endoplasmic reticulum to Golgi vesicle-mediated transport"/>
    <property type="evidence" value="ECO:0007669"/>
    <property type="project" value="InterPro"/>
</dbReference>
<gene>
    <name evidence="7" type="primary">SVP26</name>
    <name evidence="7" type="ORF">ATY40_BA7503071</name>
</gene>